<name>A0A4C1TP36_EUMVA</name>
<dbReference type="CDD" id="cd01647">
    <property type="entry name" value="RT_LTR"/>
    <property type="match status" value="1"/>
</dbReference>
<dbReference type="SUPFAM" id="SSF56672">
    <property type="entry name" value="DNA/RNA polymerases"/>
    <property type="match status" value="1"/>
</dbReference>
<protein>
    <submittedName>
        <fullName evidence="2">Enzymatic polyprotein</fullName>
    </submittedName>
</protein>
<evidence type="ECO:0000313" key="3">
    <source>
        <dbReference type="Proteomes" id="UP000299102"/>
    </source>
</evidence>
<proteinExistence type="predicted"/>
<reference evidence="2 3" key="1">
    <citation type="journal article" date="2019" name="Commun. Biol.">
        <title>The bagworm genome reveals a unique fibroin gene that provides high tensile strength.</title>
        <authorList>
            <person name="Kono N."/>
            <person name="Nakamura H."/>
            <person name="Ohtoshi R."/>
            <person name="Tomita M."/>
            <person name="Numata K."/>
            <person name="Arakawa K."/>
        </authorList>
    </citation>
    <scope>NUCLEOTIDE SEQUENCE [LARGE SCALE GENOMIC DNA]</scope>
</reference>
<dbReference type="InterPro" id="IPR043128">
    <property type="entry name" value="Rev_trsase/Diguanyl_cyclase"/>
</dbReference>
<dbReference type="STRING" id="151549.A0A4C1TP36"/>
<comment type="caution">
    <text evidence="2">The sequence shown here is derived from an EMBL/GenBank/DDBJ whole genome shotgun (WGS) entry which is preliminary data.</text>
</comment>
<dbReference type="InterPro" id="IPR053134">
    <property type="entry name" value="RNA-dir_DNA_polymerase"/>
</dbReference>
<keyword evidence="3" id="KW-1185">Reference proteome</keyword>
<dbReference type="PANTHER" id="PTHR24559">
    <property type="entry name" value="TRANSPOSON TY3-I GAG-POL POLYPROTEIN"/>
    <property type="match status" value="1"/>
</dbReference>
<gene>
    <name evidence="2" type="ORF">EVAR_93915_1</name>
</gene>
<feature type="domain" description="Reverse transcriptase" evidence="1">
    <location>
        <begin position="130"/>
        <end position="245"/>
    </location>
</feature>
<dbReference type="InterPro" id="IPR000477">
    <property type="entry name" value="RT_dom"/>
</dbReference>
<dbReference type="Gene3D" id="3.10.10.10">
    <property type="entry name" value="HIV Type 1 Reverse Transcriptase, subunit A, domain 1"/>
    <property type="match status" value="1"/>
</dbReference>
<dbReference type="GO" id="GO:0071897">
    <property type="term" value="P:DNA biosynthetic process"/>
    <property type="evidence" value="ECO:0007669"/>
    <property type="project" value="UniProtKB-ARBA"/>
</dbReference>
<dbReference type="EMBL" id="BGZK01000074">
    <property type="protein sequence ID" value="GBP15727.1"/>
    <property type="molecule type" value="Genomic_DNA"/>
</dbReference>
<evidence type="ECO:0000259" key="1">
    <source>
        <dbReference type="Pfam" id="PF00078"/>
    </source>
</evidence>
<dbReference type="OrthoDB" id="420169at2759"/>
<dbReference type="Proteomes" id="UP000299102">
    <property type="component" value="Unassembled WGS sequence"/>
</dbReference>
<dbReference type="Gene3D" id="3.30.70.270">
    <property type="match status" value="1"/>
</dbReference>
<sequence length="254" mass="29110">MVLTHIAKFNEHDQRLAFTSDVENKNQLQRKLRAMSFLKRKIGSERNAGEEKRFKSMTSSQPVECYRCDKLADTEPMEIKLKDPNKTVCCRHYRMSPWENEIIREKIKDLLTANVIRPSCSPFVSPIIVVKKKDGIDRMFVDYRELNDNTIPDRFQLLLISDQINHLYGAHFFTSLDMANGFHQIREAVSSIECTTFVTPDAQYKYSTSPCGLRKALSVFQAITKALGDLANSYVVIYVDDILVVGFDVEPGSE</sequence>
<dbReference type="InterPro" id="IPR043502">
    <property type="entry name" value="DNA/RNA_pol_sf"/>
</dbReference>
<organism evidence="2 3">
    <name type="scientific">Eumeta variegata</name>
    <name type="common">Bagworm moth</name>
    <name type="synonym">Eumeta japonica</name>
    <dbReference type="NCBI Taxonomy" id="151549"/>
    <lineage>
        <taxon>Eukaryota</taxon>
        <taxon>Metazoa</taxon>
        <taxon>Ecdysozoa</taxon>
        <taxon>Arthropoda</taxon>
        <taxon>Hexapoda</taxon>
        <taxon>Insecta</taxon>
        <taxon>Pterygota</taxon>
        <taxon>Neoptera</taxon>
        <taxon>Endopterygota</taxon>
        <taxon>Lepidoptera</taxon>
        <taxon>Glossata</taxon>
        <taxon>Ditrysia</taxon>
        <taxon>Tineoidea</taxon>
        <taxon>Psychidae</taxon>
        <taxon>Oiketicinae</taxon>
        <taxon>Eumeta</taxon>
    </lineage>
</organism>
<dbReference type="PANTHER" id="PTHR24559:SF444">
    <property type="entry name" value="REVERSE TRANSCRIPTASE DOMAIN-CONTAINING PROTEIN"/>
    <property type="match status" value="1"/>
</dbReference>
<dbReference type="AlphaFoldDB" id="A0A4C1TP36"/>
<accession>A0A4C1TP36</accession>
<evidence type="ECO:0000313" key="2">
    <source>
        <dbReference type="EMBL" id="GBP15727.1"/>
    </source>
</evidence>
<dbReference type="Pfam" id="PF00078">
    <property type="entry name" value="RVT_1"/>
    <property type="match status" value="1"/>
</dbReference>